<protein>
    <submittedName>
        <fullName evidence="1">Uncharacterized protein</fullName>
    </submittedName>
</protein>
<accession>A0A1Q3CPG2</accession>
<sequence>MKKLIPIAATRIRRTGRDGCHKSSLHTPCPRQLLVLVAALVISPSLSSASSVESDTLIKTRLASPILPLRTSQRGDSGMAMTAKPMRIDGIAARPNISLQLMCAGNPDKE</sequence>
<dbReference type="EMBL" id="BDDD01002557">
    <property type="protein sequence ID" value="GAV82117.1"/>
    <property type="molecule type" value="Genomic_DNA"/>
</dbReference>
<dbReference type="InParanoid" id="A0A1Q3CPG2"/>
<evidence type="ECO:0000313" key="1">
    <source>
        <dbReference type="EMBL" id="GAV82117.1"/>
    </source>
</evidence>
<proteinExistence type="predicted"/>
<dbReference type="Proteomes" id="UP000187406">
    <property type="component" value="Unassembled WGS sequence"/>
</dbReference>
<keyword evidence="2" id="KW-1185">Reference proteome</keyword>
<evidence type="ECO:0000313" key="2">
    <source>
        <dbReference type="Proteomes" id="UP000187406"/>
    </source>
</evidence>
<reference evidence="2" key="1">
    <citation type="submission" date="2016-04" db="EMBL/GenBank/DDBJ databases">
        <title>Cephalotus genome sequencing.</title>
        <authorList>
            <person name="Fukushima K."/>
            <person name="Hasebe M."/>
            <person name="Fang X."/>
        </authorList>
    </citation>
    <scope>NUCLEOTIDE SEQUENCE [LARGE SCALE GENOMIC DNA]</scope>
    <source>
        <strain evidence="2">cv. St1</strain>
    </source>
</reference>
<name>A0A1Q3CPG2_CEPFO</name>
<dbReference type="AlphaFoldDB" id="A0A1Q3CPG2"/>
<gene>
    <name evidence="1" type="ORF">CFOL_v3_25570</name>
</gene>
<organism evidence="1 2">
    <name type="scientific">Cephalotus follicularis</name>
    <name type="common">Albany pitcher plant</name>
    <dbReference type="NCBI Taxonomy" id="3775"/>
    <lineage>
        <taxon>Eukaryota</taxon>
        <taxon>Viridiplantae</taxon>
        <taxon>Streptophyta</taxon>
        <taxon>Embryophyta</taxon>
        <taxon>Tracheophyta</taxon>
        <taxon>Spermatophyta</taxon>
        <taxon>Magnoliopsida</taxon>
        <taxon>eudicotyledons</taxon>
        <taxon>Gunneridae</taxon>
        <taxon>Pentapetalae</taxon>
        <taxon>rosids</taxon>
        <taxon>fabids</taxon>
        <taxon>Oxalidales</taxon>
        <taxon>Cephalotaceae</taxon>
        <taxon>Cephalotus</taxon>
    </lineage>
</organism>
<comment type="caution">
    <text evidence="1">The sequence shown here is derived from an EMBL/GenBank/DDBJ whole genome shotgun (WGS) entry which is preliminary data.</text>
</comment>